<evidence type="ECO:0000256" key="7">
    <source>
        <dbReference type="ARBA" id="ARBA00023014"/>
    </source>
</evidence>
<dbReference type="GO" id="GO:0046872">
    <property type="term" value="F:metal ion binding"/>
    <property type="evidence" value="ECO:0007669"/>
    <property type="project" value="UniProtKB-KW"/>
</dbReference>
<keyword evidence="8" id="KW-1278">Translocase</keyword>
<evidence type="ECO:0000256" key="9">
    <source>
        <dbReference type="SAM" id="MobiDB-lite"/>
    </source>
</evidence>
<dbReference type="Gene3D" id="3.30.70.20">
    <property type="match status" value="1"/>
</dbReference>
<dbReference type="GO" id="GO:0022900">
    <property type="term" value="P:electron transport chain"/>
    <property type="evidence" value="ECO:0007669"/>
    <property type="project" value="UniProtKB-UniRule"/>
</dbReference>
<evidence type="ECO:0000256" key="6">
    <source>
        <dbReference type="ARBA" id="ARBA00023004"/>
    </source>
</evidence>
<evidence type="ECO:0000256" key="8">
    <source>
        <dbReference type="HAMAP-Rule" id="MF_00461"/>
    </source>
</evidence>
<feature type="compositionally biased region" description="Basic and acidic residues" evidence="9">
    <location>
        <begin position="474"/>
        <end position="496"/>
    </location>
</feature>
<dbReference type="InterPro" id="IPR017896">
    <property type="entry name" value="4Fe4S_Fe-S-bd"/>
</dbReference>
<comment type="function">
    <text evidence="8">Part of a membrane-bound complex that couples electron transfer with translocation of ions across the membrane.</text>
</comment>
<protein>
    <recommendedName>
        <fullName evidence="8">Ion-translocating oxidoreductase complex subunit C</fullName>
        <ecNumber evidence="8">7.-.-.-</ecNumber>
    </recommendedName>
    <alternativeName>
        <fullName evidence="8">Rnf electron transport complex subunit C</fullName>
    </alternativeName>
</protein>
<comment type="cofactor">
    <cofactor evidence="8">
        <name>[4Fe-4S] cluster</name>
        <dbReference type="ChEBI" id="CHEBI:49883"/>
    </cofactor>
    <text evidence="8">Binds 2 [4Fe-4S] clusters per subunit.</text>
</comment>
<evidence type="ECO:0000256" key="5">
    <source>
        <dbReference type="ARBA" id="ARBA00022982"/>
    </source>
</evidence>
<feature type="domain" description="4Fe-4S ferredoxin-type" evidence="10">
    <location>
        <begin position="410"/>
        <end position="439"/>
    </location>
</feature>
<proteinExistence type="inferred from homology"/>
<keyword evidence="7 8" id="KW-0411">Iron-sulfur</keyword>
<feature type="binding site" evidence="8">
    <location>
        <position position="425"/>
    </location>
    <ligand>
        <name>[4Fe-4S] cluster</name>
        <dbReference type="ChEBI" id="CHEBI:49883"/>
        <label>2</label>
    </ligand>
</feature>
<dbReference type="InterPro" id="IPR010208">
    <property type="entry name" value="Ion_transpt_RnfC/RsxC"/>
</dbReference>
<dbReference type="InterPro" id="IPR019554">
    <property type="entry name" value="Soluble_ligand-bd"/>
</dbReference>
<dbReference type="GO" id="GO:0051539">
    <property type="term" value="F:4 iron, 4 sulfur cluster binding"/>
    <property type="evidence" value="ECO:0007669"/>
    <property type="project" value="UniProtKB-KW"/>
</dbReference>
<keyword evidence="8" id="KW-0997">Cell inner membrane</keyword>
<feature type="binding site" evidence="8">
    <location>
        <position position="390"/>
    </location>
    <ligand>
        <name>[4Fe-4S] cluster</name>
        <dbReference type="ChEBI" id="CHEBI:49883"/>
        <label>2</label>
    </ligand>
</feature>
<dbReference type="NCBIfam" id="TIGR01945">
    <property type="entry name" value="rnfC"/>
    <property type="match status" value="1"/>
</dbReference>
<dbReference type="NCBIfam" id="NF003454">
    <property type="entry name" value="PRK05035.1"/>
    <property type="match status" value="1"/>
</dbReference>
<dbReference type="GO" id="GO:0005886">
    <property type="term" value="C:plasma membrane"/>
    <property type="evidence" value="ECO:0007669"/>
    <property type="project" value="UniProtKB-SubCell"/>
</dbReference>
<sequence length="849" mass="91400">MLSIIEQIKQGQLWDFHGGIHPAENKVISTRNAIQHAGIPSELILPLKQHIGGKGDILVTVGQTVLKGQPLTQGNIAMCVPIHAPTSGKIVAIEPRTVAHPSGLTDLCVVIETDGNDQWLDNREPINDFLNEDPIDLIERIRQSGISGMGGAGFPTSRKLQSGVGKADILIINAAECEPYITADDRLMQDCANEIITGIKILQHILTPKLAIIAIEDNKPEAVKALNSVVSEHDNILIRVIPTKYPSGSSRQLVKILTGKEVPANGRSTDIGVIMQNIGTVFAVKRAICNAEPLIERVVTLTGNSIDAPGNYWARLGTSVQFLMDLVGYKADKKHPRIIMGGSLMGFTLPHQQIPITKITNCIITPDRKELPLYNHEMACIRCSSCADACPASLLPQQLYWYAKSEEFDKCEEYNLSDCIECGACAYVCPSEIPLVQYYRQAKSEIYSRKQDALAADRAKVRFEEKNARMERDKLERENKFKLAAENRRKEMKAEKPNGSGNDAIAAAIARVKAQKAAEESGAAAPRPAVAAAIARAKAKQAEAEKAKSDGPDNTEMMKLREERKQQARERKAKLAVETNDSETENSATATDKKDAVAAAIARAKARKAAQAEKEAITPEPVAAKTEETESSTESVDPKKAAVAAAIARAKARKTAQAEKEAVTPESVAAKTEETESSTESVDPKKAAVAAAIARAKARKTAQAEKEAITPEPVAAKTEETESSTESVDPKKAAVAAAIARAKARKTAQAEKEAVTPEPVAAKTEETEDRTESIDPKKAAVAAAIARAKARKAAQAEKEAVTPEPVAAKTEETESSTESVDPKKAAVAAAIARAKARKAAQQIEKNKEE</sequence>
<dbReference type="InterPro" id="IPR037225">
    <property type="entry name" value="Nuo51_FMN-bd_sf"/>
</dbReference>
<keyword evidence="2 8" id="KW-0004">4Fe-4S</keyword>
<reference evidence="11" key="1">
    <citation type="submission" date="2019-09" db="EMBL/GenBank/DDBJ databases">
        <authorList>
            <person name="Hjerde E."/>
        </authorList>
    </citation>
    <scope>NUCLEOTIDE SEQUENCE</scope>
    <source>
        <strain evidence="11">06/09/160</strain>
    </source>
</reference>
<dbReference type="Pfam" id="PF10531">
    <property type="entry name" value="SLBB"/>
    <property type="match status" value="1"/>
</dbReference>
<dbReference type="Gene3D" id="3.40.50.11540">
    <property type="entry name" value="NADH-ubiquinone oxidoreductase 51kDa subunit"/>
    <property type="match status" value="1"/>
</dbReference>
<dbReference type="PROSITE" id="PS00198">
    <property type="entry name" value="4FE4S_FER_1"/>
    <property type="match status" value="1"/>
</dbReference>
<dbReference type="InterPro" id="IPR017900">
    <property type="entry name" value="4Fe4S_Fe_S_CS"/>
</dbReference>
<dbReference type="Pfam" id="PF12838">
    <property type="entry name" value="Fer4_7"/>
    <property type="match status" value="1"/>
</dbReference>
<feature type="region of interest" description="Disordered" evidence="9">
    <location>
        <begin position="474"/>
        <end position="502"/>
    </location>
</feature>
<dbReference type="PANTHER" id="PTHR43034">
    <property type="entry name" value="ION-TRANSLOCATING OXIDOREDUCTASE COMPLEX SUBUNIT C"/>
    <property type="match status" value="1"/>
</dbReference>
<keyword evidence="1 8" id="KW-0813">Transport</keyword>
<comment type="subcellular location">
    <subcellularLocation>
        <location evidence="8">Cell inner membrane</location>
        <topology evidence="8">Peripheral membrane protein</topology>
    </subcellularLocation>
</comment>
<keyword evidence="8" id="KW-1003">Cell membrane</keyword>
<feature type="binding site" evidence="8">
    <location>
        <position position="429"/>
    </location>
    <ligand>
        <name>[4Fe-4S] cluster</name>
        <dbReference type="ChEBI" id="CHEBI:49883"/>
        <label>1</label>
    </ligand>
</feature>
<evidence type="ECO:0000256" key="1">
    <source>
        <dbReference type="ARBA" id="ARBA00022448"/>
    </source>
</evidence>
<dbReference type="SUPFAM" id="SSF46548">
    <property type="entry name" value="alpha-helical ferredoxin"/>
    <property type="match status" value="1"/>
</dbReference>
<feature type="compositionally biased region" description="Basic and acidic residues" evidence="9">
    <location>
        <begin position="541"/>
        <end position="575"/>
    </location>
</feature>
<feature type="binding site" evidence="8">
    <location>
        <position position="386"/>
    </location>
    <ligand>
        <name>[4Fe-4S] cluster</name>
        <dbReference type="ChEBI" id="CHEBI:49883"/>
        <label>1</label>
    </ligand>
</feature>
<dbReference type="InterPro" id="IPR026902">
    <property type="entry name" value="RnfC_N"/>
</dbReference>
<keyword evidence="8" id="KW-0472">Membrane</keyword>
<dbReference type="SUPFAM" id="SSF142019">
    <property type="entry name" value="Nqo1 FMN-binding domain-like"/>
    <property type="match status" value="1"/>
</dbReference>
<evidence type="ECO:0000256" key="3">
    <source>
        <dbReference type="ARBA" id="ARBA00022723"/>
    </source>
</evidence>
<keyword evidence="6 8" id="KW-0408">Iron</keyword>
<feature type="region of interest" description="Disordered" evidence="9">
    <location>
        <begin position="541"/>
        <end position="595"/>
    </location>
</feature>
<keyword evidence="5 8" id="KW-0249">Electron transport</keyword>
<organism evidence="11">
    <name type="scientific">Aliivibrio wodanis</name>
    <dbReference type="NCBI Taxonomy" id="80852"/>
    <lineage>
        <taxon>Bacteria</taxon>
        <taxon>Pseudomonadati</taxon>
        <taxon>Pseudomonadota</taxon>
        <taxon>Gammaproteobacteria</taxon>
        <taxon>Vibrionales</taxon>
        <taxon>Vibrionaceae</taxon>
        <taxon>Aliivibrio</taxon>
    </lineage>
</organism>
<dbReference type="InterPro" id="IPR011538">
    <property type="entry name" value="Nuo51_FMN-bd"/>
</dbReference>
<dbReference type="EC" id="7.-.-.-" evidence="8"/>
<dbReference type="Pfam" id="PF13375">
    <property type="entry name" value="RnfC_N"/>
    <property type="match status" value="1"/>
</dbReference>
<dbReference type="HAMAP" id="MF_00461">
    <property type="entry name" value="RsxC_RnfC"/>
    <property type="match status" value="1"/>
</dbReference>
<feature type="binding site" evidence="8">
    <location>
        <position position="380"/>
    </location>
    <ligand>
        <name>[4Fe-4S] cluster</name>
        <dbReference type="ChEBI" id="CHEBI:49883"/>
        <label>1</label>
    </ligand>
</feature>
<comment type="similarity">
    <text evidence="8">Belongs to the 4Fe4S bacterial-type ferredoxin family. RnfC subfamily.</text>
</comment>
<dbReference type="GO" id="GO:0009055">
    <property type="term" value="F:electron transfer activity"/>
    <property type="evidence" value="ECO:0007669"/>
    <property type="project" value="InterPro"/>
</dbReference>
<dbReference type="FunFam" id="3.30.70.20:FF:000044">
    <property type="entry name" value="Ion-translocating oxidoreductase complex subunit C"/>
    <property type="match status" value="1"/>
</dbReference>
<dbReference type="Pfam" id="PF01512">
    <property type="entry name" value="Complex1_51K"/>
    <property type="match status" value="1"/>
</dbReference>
<feature type="region of interest" description="Disordered" evidence="9">
    <location>
        <begin position="608"/>
        <end position="640"/>
    </location>
</feature>
<dbReference type="AlphaFoldDB" id="A0A5Q4ZN90"/>
<keyword evidence="3 8" id="KW-0479">Metal-binding</keyword>
<evidence type="ECO:0000313" key="11">
    <source>
        <dbReference type="EMBL" id="VVV03584.1"/>
    </source>
</evidence>
<dbReference type="PROSITE" id="PS51379">
    <property type="entry name" value="4FE4S_FER_2"/>
    <property type="match status" value="2"/>
</dbReference>
<feature type="domain" description="4Fe-4S ferredoxin-type" evidence="10">
    <location>
        <begin position="370"/>
        <end position="400"/>
    </location>
</feature>
<feature type="binding site" evidence="8">
    <location>
        <position position="419"/>
    </location>
    <ligand>
        <name>[4Fe-4S] cluster</name>
        <dbReference type="ChEBI" id="CHEBI:49883"/>
        <label>2</label>
    </ligand>
</feature>
<feature type="region of interest" description="Disordered" evidence="9">
    <location>
        <begin position="653"/>
        <end position="686"/>
    </location>
</feature>
<comment type="subunit">
    <text evidence="8">The complex is composed of six subunits: RnfA, RnfB, RnfC, RnfD, RnfE and RnfG.</text>
</comment>
<feature type="region of interest" description="Disordered" evidence="9">
    <location>
        <begin position="700"/>
        <end position="732"/>
    </location>
</feature>
<feature type="binding site" evidence="8">
    <location>
        <position position="422"/>
    </location>
    <ligand>
        <name>[4Fe-4S] cluster</name>
        <dbReference type="ChEBI" id="CHEBI:49883"/>
        <label>2</label>
    </ligand>
</feature>
<feature type="binding site" evidence="8">
    <location>
        <position position="383"/>
    </location>
    <ligand>
        <name>[4Fe-4S] cluster</name>
        <dbReference type="ChEBI" id="CHEBI:49883"/>
        <label>1</label>
    </ligand>
</feature>
<keyword evidence="4 8" id="KW-0677">Repeat</keyword>
<evidence type="ECO:0000259" key="10">
    <source>
        <dbReference type="PROSITE" id="PS51379"/>
    </source>
</evidence>
<dbReference type="EMBL" id="LR721750">
    <property type="protein sequence ID" value="VVV03584.1"/>
    <property type="molecule type" value="Genomic_DNA"/>
</dbReference>
<feature type="region of interest" description="Disordered" evidence="9">
    <location>
        <begin position="746"/>
        <end position="777"/>
    </location>
</feature>
<name>A0A5Q4ZN90_9GAMM</name>
<feature type="region of interest" description="Disordered" evidence="9">
    <location>
        <begin position="791"/>
        <end position="824"/>
    </location>
</feature>
<dbReference type="PANTHER" id="PTHR43034:SF2">
    <property type="entry name" value="ION-TRANSLOCATING OXIDOREDUCTASE COMPLEX SUBUNIT C"/>
    <property type="match status" value="1"/>
</dbReference>
<evidence type="ECO:0000256" key="4">
    <source>
        <dbReference type="ARBA" id="ARBA00022737"/>
    </source>
</evidence>
<accession>A0A5Q4ZN90</accession>
<evidence type="ECO:0000256" key="2">
    <source>
        <dbReference type="ARBA" id="ARBA00022485"/>
    </source>
</evidence>
<gene>
    <name evidence="11" type="primary">rsxC_1</name>
    <name evidence="8" type="synonym">rnfC</name>
    <name evidence="11" type="ORF">AW0309160_00966</name>
</gene>